<evidence type="ECO:0000313" key="2">
    <source>
        <dbReference type="Proteomes" id="UP000023351"/>
    </source>
</evidence>
<dbReference type="PATRIC" id="fig|1299321.3.peg.4543"/>
<dbReference type="Proteomes" id="UP000023351">
    <property type="component" value="Unassembled WGS sequence"/>
</dbReference>
<proteinExistence type="predicted"/>
<organism evidence="1 2">
    <name type="scientific">Mycobacteroides abscessus subsp. bolletii 1513</name>
    <dbReference type="NCBI Taxonomy" id="1299321"/>
    <lineage>
        <taxon>Bacteria</taxon>
        <taxon>Bacillati</taxon>
        <taxon>Actinomycetota</taxon>
        <taxon>Actinomycetes</taxon>
        <taxon>Mycobacteriales</taxon>
        <taxon>Mycobacteriaceae</taxon>
        <taxon>Mycobacteroides</taxon>
        <taxon>Mycobacteroides abscessus</taxon>
    </lineage>
</organism>
<dbReference type="EMBL" id="JAOJ01000003">
    <property type="protein sequence ID" value="EUA67760.1"/>
    <property type="molecule type" value="Genomic_DNA"/>
</dbReference>
<evidence type="ECO:0000313" key="1">
    <source>
        <dbReference type="EMBL" id="EUA67760.1"/>
    </source>
</evidence>
<reference evidence="1 2" key="1">
    <citation type="submission" date="2013-12" db="EMBL/GenBank/DDBJ databases">
        <authorList>
            <person name="Zelazny A."/>
            <person name="Olivier K."/>
            <person name="Holland S."/>
            <person name="Lenaerts A."/>
            <person name="Ordway D."/>
            <person name="DeGroote M.A."/>
            <person name="Parker T."/>
            <person name="Sizemore C."/>
            <person name="Tallon L.J."/>
            <person name="Sadzewicz L.K."/>
            <person name="Sengamalay N."/>
            <person name="Fraser C.M."/>
            <person name="Hine E."/>
            <person name="Shefchek K.A."/>
            <person name="Das S.P."/>
            <person name="Tettelin H."/>
        </authorList>
    </citation>
    <scope>NUCLEOTIDE SEQUENCE [LARGE SCALE GENOMIC DNA]</scope>
    <source>
        <strain evidence="1 2">1513</strain>
    </source>
</reference>
<name>X8DJX7_9MYCO</name>
<accession>X8DJX7</accession>
<sequence>MKPFGLLDLGFRAAWVVLTWRAQPDARQVRVHQAMVAAADFGV</sequence>
<gene>
    <name evidence="1" type="ORF">I540_4714</name>
</gene>
<protein>
    <submittedName>
        <fullName evidence="1">Uncharacterized protein</fullName>
    </submittedName>
</protein>
<comment type="caution">
    <text evidence="1">The sequence shown here is derived from an EMBL/GenBank/DDBJ whole genome shotgun (WGS) entry which is preliminary data.</text>
</comment>
<dbReference type="AlphaFoldDB" id="X8DJX7"/>